<dbReference type="GO" id="GO:0032259">
    <property type="term" value="P:methylation"/>
    <property type="evidence" value="ECO:0007669"/>
    <property type="project" value="UniProtKB-KW"/>
</dbReference>
<dbReference type="Pfam" id="PF22837">
    <property type="entry name" value="M_Eco57I_C"/>
    <property type="match status" value="1"/>
</dbReference>
<dbReference type="Gene3D" id="3.40.50.150">
    <property type="entry name" value="Vaccinia Virus protein VP39"/>
    <property type="match status" value="1"/>
</dbReference>
<evidence type="ECO:0000256" key="2">
    <source>
        <dbReference type="ARBA" id="ARBA00011900"/>
    </source>
</evidence>
<dbReference type="PRINTS" id="PR00507">
    <property type="entry name" value="N12N6MTFRASE"/>
</dbReference>
<dbReference type="InterPro" id="IPR050953">
    <property type="entry name" value="N4_N6_ade-DNA_methylase"/>
</dbReference>
<dbReference type="AlphaFoldDB" id="A0A091BE08"/>
<evidence type="ECO:0000256" key="7">
    <source>
        <dbReference type="ARBA" id="ARBA00047942"/>
    </source>
</evidence>
<keyword evidence="5" id="KW-0949">S-adenosyl-L-methionine</keyword>
<dbReference type="CDD" id="cd02440">
    <property type="entry name" value="AdoMet_MTases"/>
    <property type="match status" value="1"/>
</dbReference>
<evidence type="ECO:0000256" key="1">
    <source>
        <dbReference type="ARBA" id="ARBA00006594"/>
    </source>
</evidence>
<sequence length="434" mass="48004">MKAAYFRRCQVETPPDVVDVLWNLASQFRGGESFGNVLDLGAGDGRFGRQPQRYRSYTGVEKDAAKVAGARMPHGSRLVVGDALSWPDSGYGLAIGNPPYIRHHGLEPHWRDAALARIAHAGGPTLKKTANAFVIFLTQALLKTDDAGLVVQLVPYEWVTRPSALELREYIQAQGWNVYVYRFDANIFPTVLTTASVTVIDKAGREGLWKFGQIGRAGEVRAVPQATGSRSKPIAYSAGHETLHAIRGLSPGGQDLFVLTEEERLFFGLRRRTDVVPAVTSLRHLNENIGQLTAKAFESHYVAQGRRCWLIRSDRESLSEALKDYLRHVGPRWKQYSTCTTRSPWWRYKPHPVPAVLVASGFIGNAPKIVVNETKAIAVGSVYGILTDEGAPSARTIAQGLAGFDFGRRIVHHSNNLKKLEVRQLNTILNQLFG</sequence>
<dbReference type="GO" id="GO:0009307">
    <property type="term" value="P:DNA restriction-modification system"/>
    <property type="evidence" value="ECO:0007669"/>
    <property type="project" value="UniProtKB-KW"/>
</dbReference>
<evidence type="ECO:0000313" key="11">
    <source>
        <dbReference type="Proteomes" id="UP000029391"/>
    </source>
</evidence>
<dbReference type="EC" id="2.1.1.72" evidence="2"/>
<proteinExistence type="inferred from homology"/>
<evidence type="ECO:0000256" key="5">
    <source>
        <dbReference type="ARBA" id="ARBA00022691"/>
    </source>
</evidence>
<dbReference type="InterPro" id="IPR029063">
    <property type="entry name" value="SAM-dependent_MTases_sf"/>
</dbReference>
<feature type="domain" description="Type II methyltransferase M.Eco57I C-terminal" evidence="9">
    <location>
        <begin position="250"/>
        <end position="391"/>
    </location>
</feature>
<evidence type="ECO:0000256" key="4">
    <source>
        <dbReference type="ARBA" id="ARBA00022679"/>
    </source>
</evidence>
<gene>
    <name evidence="10" type="ORF">P873_12590</name>
</gene>
<evidence type="ECO:0000259" key="8">
    <source>
        <dbReference type="Pfam" id="PF07669"/>
    </source>
</evidence>
<keyword evidence="11" id="KW-1185">Reference proteome</keyword>
<evidence type="ECO:0000256" key="6">
    <source>
        <dbReference type="ARBA" id="ARBA00022747"/>
    </source>
</evidence>
<keyword evidence="3" id="KW-0489">Methyltransferase</keyword>
<comment type="catalytic activity">
    <reaction evidence="7">
        <text>a 2'-deoxyadenosine in DNA + S-adenosyl-L-methionine = an N(6)-methyl-2'-deoxyadenosine in DNA + S-adenosyl-L-homocysteine + H(+)</text>
        <dbReference type="Rhea" id="RHEA:15197"/>
        <dbReference type="Rhea" id="RHEA-COMP:12418"/>
        <dbReference type="Rhea" id="RHEA-COMP:12419"/>
        <dbReference type="ChEBI" id="CHEBI:15378"/>
        <dbReference type="ChEBI" id="CHEBI:57856"/>
        <dbReference type="ChEBI" id="CHEBI:59789"/>
        <dbReference type="ChEBI" id="CHEBI:90615"/>
        <dbReference type="ChEBI" id="CHEBI:90616"/>
        <dbReference type="EC" id="2.1.1.72"/>
    </reaction>
</comment>
<dbReference type="GO" id="GO:0009007">
    <property type="term" value="F:site-specific DNA-methyltransferase (adenine-specific) activity"/>
    <property type="evidence" value="ECO:0007669"/>
    <property type="project" value="UniProtKB-EC"/>
</dbReference>
<dbReference type="InterPro" id="IPR011639">
    <property type="entry name" value="MethylTrfase_TaqI-like_dom"/>
</dbReference>
<dbReference type="PANTHER" id="PTHR33841">
    <property type="entry name" value="DNA METHYLTRANSFERASE YEEA-RELATED"/>
    <property type="match status" value="1"/>
</dbReference>
<comment type="caution">
    <text evidence="10">The sequence shown here is derived from an EMBL/GenBank/DDBJ whole genome shotgun (WGS) entry which is preliminary data.</text>
</comment>
<dbReference type="Pfam" id="PF07669">
    <property type="entry name" value="Eco57I"/>
    <property type="match status" value="1"/>
</dbReference>
<keyword evidence="6" id="KW-0680">Restriction system</keyword>
<evidence type="ECO:0000313" key="10">
    <source>
        <dbReference type="EMBL" id="KFN49044.1"/>
    </source>
</evidence>
<name>A0A091BE08_9GAMM</name>
<feature type="domain" description="Type II methyltransferase M.TaqI-like" evidence="8">
    <location>
        <begin position="89"/>
        <end position="176"/>
    </location>
</feature>
<evidence type="ECO:0000256" key="3">
    <source>
        <dbReference type="ARBA" id="ARBA00022603"/>
    </source>
</evidence>
<reference evidence="10 11" key="1">
    <citation type="submission" date="2013-09" db="EMBL/GenBank/DDBJ databases">
        <title>Genome sequencing of Arenimonas composti.</title>
        <authorList>
            <person name="Chen F."/>
            <person name="Wang G."/>
        </authorList>
    </citation>
    <scope>NUCLEOTIDE SEQUENCE [LARGE SCALE GENOMIC DNA]</scope>
    <source>
        <strain evidence="10 11">TR7-09</strain>
    </source>
</reference>
<protein>
    <recommendedName>
        <fullName evidence="2">site-specific DNA-methyltransferase (adenine-specific)</fullName>
        <ecNumber evidence="2">2.1.1.72</ecNumber>
    </recommendedName>
</protein>
<keyword evidence="4" id="KW-0808">Transferase</keyword>
<evidence type="ECO:0000259" key="9">
    <source>
        <dbReference type="Pfam" id="PF22837"/>
    </source>
</evidence>
<dbReference type="eggNOG" id="COG0827">
    <property type="taxonomic scope" value="Bacteria"/>
</dbReference>
<dbReference type="Proteomes" id="UP000029391">
    <property type="component" value="Unassembled WGS sequence"/>
</dbReference>
<dbReference type="InterPro" id="IPR054520">
    <property type="entry name" value="M_Eco57I_C"/>
</dbReference>
<organism evidence="10 11">
    <name type="scientific">Arenimonas composti TR7-09 = DSM 18010</name>
    <dbReference type="NCBI Taxonomy" id="1121013"/>
    <lineage>
        <taxon>Bacteria</taxon>
        <taxon>Pseudomonadati</taxon>
        <taxon>Pseudomonadota</taxon>
        <taxon>Gammaproteobacteria</taxon>
        <taxon>Lysobacterales</taxon>
        <taxon>Lysobacteraceae</taxon>
        <taxon>Arenimonas</taxon>
    </lineage>
</organism>
<comment type="similarity">
    <text evidence="1">Belongs to the N(4)/N(6)-methyltransferase family.</text>
</comment>
<dbReference type="RefSeq" id="WP_043797972.1">
    <property type="nucleotide sequence ID" value="NZ_AUFF01000002.1"/>
</dbReference>
<dbReference type="SUPFAM" id="SSF53335">
    <property type="entry name" value="S-adenosyl-L-methionine-dependent methyltransferases"/>
    <property type="match status" value="1"/>
</dbReference>
<dbReference type="OrthoDB" id="9784823at2"/>
<accession>A0A091BE08</accession>
<dbReference type="STRING" id="1121013.GCA_000426365_00907"/>
<dbReference type="PANTHER" id="PTHR33841:SF5">
    <property type="entry name" value="DNA METHYLASE (MODIFICATION METHYLASE) (METHYLTRANSFERASE)-RELATED"/>
    <property type="match status" value="1"/>
</dbReference>
<dbReference type="EMBL" id="AWXU01000043">
    <property type="protein sequence ID" value="KFN49044.1"/>
    <property type="molecule type" value="Genomic_DNA"/>
</dbReference>